<feature type="region of interest" description="Disordered" evidence="1">
    <location>
        <begin position="210"/>
        <end position="229"/>
    </location>
</feature>
<dbReference type="EMBL" id="LJIJ01000621">
    <property type="protein sequence ID" value="ODM95781.1"/>
    <property type="molecule type" value="Genomic_DNA"/>
</dbReference>
<dbReference type="AlphaFoldDB" id="A0A1D2MSA7"/>
<dbReference type="PANTHER" id="PTHR13384:SF19">
    <property type="entry name" value="G PATCH DOMAIN-CONTAINING PROTEIN 1"/>
    <property type="match status" value="1"/>
</dbReference>
<protein>
    <submittedName>
        <fullName evidence="2">G patch domain-containing protein 1</fullName>
    </submittedName>
</protein>
<dbReference type="Proteomes" id="UP000094527">
    <property type="component" value="Unassembled WGS sequence"/>
</dbReference>
<proteinExistence type="predicted"/>
<evidence type="ECO:0000313" key="2">
    <source>
        <dbReference type="EMBL" id="ODM95781.1"/>
    </source>
</evidence>
<feature type="region of interest" description="Disordered" evidence="1">
    <location>
        <begin position="123"/>
        <end position="146"/>
    </location>
</feature>
<organism evidence="2 3">
    <name type="scientific">Orchesella cincta</name>
    <name type="common">Springtail</name>
    <name type="synonym">Podura cincta</name>
    <dbReference type="NCBI Taxonomy" id="48709"/>
    <lineage>
        <taxon>Eukaryota</taxon>
        <taxon>Metazoa</taxon>
        <taxon>Ecdysozoa</taxon>
        <taxon>Arthropoda</taxon>
        <taxon>Hexapoda</taxon>
        <taxon>Collembola</taxon>
        <taxon>Entomobryomorpha</taxon>
        <taxon>Entomobryoidea</taxon>
        <taxon>Orchesellidae</taxon>
        <taxon>Orchesellinae</taxon>
        <taxon>Orchesella</taxon>
    </lineage>
</organism>
<dbReference type="GO" id="GO:0005634">
    <property type="term" value="C:nucleus"/>
    <property type="evidence" value="ECO:0007669"/>
    <property type="project" value="TreeGrafter"/>
</dbReference>
<evidence type="ECO:0000256" key="1">
    <source>
        <dbReference type="SAM" id="MobiDB-lite"/>
    </source>
</evidence>
<gene>
    <name evidence="2" type="ORF">Ocin01_10901</name>
</gene>
<name>A0A1D2MSA7_ORCCI</name>
<keyword evidence="3" id="KW-1185">Reference proteome</keyword>
<evidence type="ECO:0000313" key="3">
    <source>
        <dbReference type="Proteomes" id="UP000094527"/>
    </source>
</evidence>
<reference evidence="2 3" key="1">
    <citation type="journal article" date="2016" name="Genome Biol. Evol.">
        <title>Gene Family Evolution Reflects Adaptation to Soil Environmental Stressors in the Genome of the Collembolan Orchesella cincta.</title>
        <authorList>
            <person name="Faddeeva-Vakhrusheva A."/>
            <person name="Derks M.F."/>
            <person name="Anvar S.Y."/>
            <person name="Agamennone V."/>
            <person name="Suring W."/>
            <person name="Smit S."/>
            <person name="van Straalen N.M."/>
            <person name="Roelofs D."/>
        </authorList>
    </citation>
    <scope>NUCLEOTIDE SEQUENCE [LARGE SCALE GENOMIC DNA]</scope>
    <source>
        <tissue evidence="2">Mixed pool</tissue>
    </source>
</reference>
<dbReference type="PANTHER" id="PTHR13384">
    <property type="entry name" value="G PATCH DOMAIN-CONTAINING PROTEIN 1"/>
    <property type="match status" value="1"/>
</dbReference>
<feature type="region of interest" description="Disordered" evidence="1">
    <location>
        <begin position="183"/>
        <end position="204"/>
    </location>
</feature>
<comment type="caution">
    <text evidence="2">The sequence shown here is derived from an EMBL/GenBank/DDBJ whole genome shotgun (WGS) entry which is preliminary data.</text>
</comment>
<dbReference type="OrthoDB" id="20507at2759"/>
<sequence>MIQQKLMDVPYLQNSAKMRMILITRWMIFIDAEALLAPDDVRSLLCNPKQNTFGLGYKGLDRNTLTPASGHVDLFGSKLKFRVENKNLSISGQAFGVGAFEDHDEDIYSREDMSQYDFALETPEERRRRRAKEEHDKRREKNKENCIDGFRISSSAAKLKRKHYSAPTLPENFEPYHISKKSRFEATSTNEEKQEVAAKGLSRHNLTISERQVLIEDDPSKIKENSKRH</sequence>
<dbReference type="STRING" id="48709.A0A1D2MSA7"/>
<feature type="compositionally biased region" description="Basic and acidic residues" evidence="1">
    <location>
        <begin position="218"/>
        <end position="229"/>
    </location>
</feature>
<dbReference type="GO" id="GO:0003723">
    <property type="term" value="F:RNA binding"/>
    <property type="evidence" value="ECO:0007669"/>
    <property type="project" value="TreeGrafter"/>
</dbReference>
<accession>A0A1D2MSA7</accession>